<dbReference type="Proteomes" id="UP000252038">
    <property type="component" value="Chromosome"/>
</dbReference>
<dbReference type="EMBL" id="CP029554">
    <property type="protein sequence ID" value="AXE35221.1"/>
    <property type="molecule type" value="Genomic_DNA"/>
</dbReference>
<reference evidence="1 2" key="1">
    <citation type="submission" date="2018-05" db="EMBL/GenBank/DDBJ databases">
        <title>Genome sequencing, assembly and analysis of the novel insecticidal bacterium, Chromobacterium phragmitis.</title>
        <authorList>
            <person name="Sparks M.E."/>
            <person name="Blackburn M.B."/>
            <person name="Gundersen-Rindal D.E."/>
        </authorList>
    </citation>
    <scope>NUCLEOTIDE SEQUENCE [LARGE SCALE GENOMIC DNA]</scope>
    <source>
        <strain evidence="1">IIBBL 274-1</strain>
    </source>
</reference>
<sequence length="405" mass="43038">MNRILSLFRGASMADLSSLCPDAAWADYQGGGLLNLMQTLSRELGGPDLGHAPLASAALAGIGRHRHVCLILIDGLGAAQLASLGPDSRLRAHQRETISSVFPPTTAAAVTTVLTGSAPAEHGLIGWHQLHGEEIIAPLPLYARYPASRGGGEQRRADTLYRARPLFDRLGRPAFLYLPDFIAESPCSRFHAGRAPRVAYGGLADGFAQLARGVNGAGPAFHYLYLPQLDTLMHEQGPDAAAARALLAEIDAHFAALLPQADACDAAMVAIADHGFVAAAPECWADVDADAELYGLLALPLSGETRLAYCHVKPACAERFLLLARERLGHACWAVRSRDLLAAGAFGPGPQRPDLARRCGDVTLIAKPGWNLRDTLPGEKPLRLAGVHAGVHPDEQAIPLIVRRP</sequence>
<accession>A0A344UIX3</accession>
<dbReference type="SUPFAM" id="SSF53649">
    <property type="entry name" value="Alkaline phosphatase-like"/>
    <property type="match status" value="1"/>
</dbReference>
<dbReference type="KEGG" id="chrb:DK843_13520"/>
<name>A0A344UIX3_9NEIS</name>
<dbReference type="Pfam" id="PF01663">
    <property type="entry name" value="Phosphodiest"/>
    <property type="match status" value="2"/>
</dbReference>
<evidence type="ECO:0000313" key="2">
    <source>
        <dbReference type="Proteomes" id="UP000252038"/>
    </source>
</evidence>
<proteinExistence type="predicted"/>
<dbReference type="AlphaFoldDB" id="A0A344UIX3"/>
<dbReference type="InterPro" id="IPR002591">
    <property type="entry name" value="Phosphodiest/P_Trfase"/>
</dbReference>
<dbReference type="InterPro" id="IPR017850">
    <property type="entry name" value="Alkaline_phosphatase_core_sf"/>
</dbReference>
<dbReference type="Gene3D" id="3.40.720.10">
    <property type="entry name" value="Alkaline Phosphatase, subunit A"/>
    <property type="match status" value="1"/>
</dbReference>
<evidence type="ECO:0000313" key="1">
    <source>
        <dbReference type="EMBL" id="AXE35221.1"/>
    </source>
</evidence>
<organism evidence="1 2">
    <name type="scientific">Chromobacterium phragmitis</name>
    <dbReference type="NCBI Taxonomy" id="2202141"/>
    <lineage>
        <taxon>Bacteria</taxon>
        <taxon>Pseudomonadati</taxon>
        <taxon>Pseudomonadota</taxon>
        <taxon>Betaproteobacteria</taxon>
        <taxon>Neisseriales</taxon>
        <taxon>Chromobacteriaceae</taxon>
        <taxon>Chromobacterium</taxon>
    </lineage>
</organism>
<gene>
    <name evidence="1" type="ORF">DK843_13520</name>
</gene>
<protein>
    <submittedName>
        <fullName evidence="1">Phosphodiesterase</fullName>
    </submittedName>
</protein>